<sequence>MDGFIEILFPIVCACDELPIETEKKNKDQKNSFDNDIATDLKKNSIKKNTPGALPVLVNLPRSIQVFEDETGEEMIKKTTGKKNVTILTDTSTVKKSASKKKISPVDSDID</sequence>
<dbReference type="EMBL" id="WTPW01000204">
    <property type="protein sequence ID" value="KAF0535603.1"/>
    <property type="molecule type" value="Genomic_DNA"/>
</dbReference>
<proteinExistence type="predicted"/>
<gene>
    <name evidence="1" type="ORF">F8M41_009532</name>
</gene>
<comment type="caution">
    <text evidence="1">The sequence shown here is derived from an EMBL/GenBank/DDBJ whole genome shotgun (WGS) entry which is preliminary data.</text>
</comment>
<organism evidence="1 2">
    <name type="scientific">Gigaspora margarita</name>
    <dbReference type="NCBI Taxonomy" id="4874"/>
    <lineage>
        <taxon>Eukaryota</taxon>
        <taxon>Fungi</taxon>
        <taxon>Fungi incertae sedis</taxon>
        <taxon>Mucoromycota</taxon>
        <taxon>Glomeromycotina</taxon>
        <taxon>Glomeromycetes</taxon>
        <taxon>Diversisporales</taxon>
        <taxon>Gigasporaceae</taxon>
        <taxon>Gigaspora</taxon>
    </lineage>
</organism>
<accession>A0A8H4AV41</accession>
<reference evidence="1 2" key="1">
    <citation type="journal article" date="2019" name="Environ. Microbiol.">
        <title>At the nexus of three kingdoms: the genome of the mycorrhizal fungus Gigaspora margarita provides insights into plant, endobacterial and fungal interactions.</title>
        <authorList>
            <person name="Venice F."/>
            <person name="Ghignone S."/>
            <person name="Salvioli di Fossalunga A."/>
            <person name="Amselem J."/>
            <person name="Novero M."/>
            <person name="Xianan X."/>
            <person name="Sedzielewska Toro K."/>
            <person name="Morin E."/>
            <person name="Lipzen A."/>
            <person name="Grigoriev I.V."/>
            <person name="Henrissat B."/>
            <person name="Martin F.M."/>
            <person name="Bonfante P."/>
        </authorList>
    </citation>
    <scope>NUCLEOTIDE SEQUENCE [LARGE SCALE GENOMIC DNA]</scope>
    <source>
        <strain evidence="1 2">BEG34</strain>
    </source>
</reference>
<dbReference type="Proteomes" id="UP000439903">
    <property type="component" value="Unassembled WGS sequence"/>
</dbReference>
<name>A0A8H4AV41_GIGMA</name>
<keyword evidence="2" id="KW-1185">Reference proteome</keyword>
<dbReference type="AlphaFoldDB" id="A0A8H4AV41"/>
<evidence type="ECO:0000313" key="2">
    <source>
        <dbReference type="Proteomes" id="UP000439903"/>
    </source>
</evidence>
<protein>
    <submittedName>
        <fullName evidence="1">Beach-domain-containing protein</fullName>
    </submittedName>
</protein>
<evidence type="ECO:0000313" key="1">
    <source>
        <dbReference type="EMBL" id="KAF0535603.1"/>
    </source>
</evidence>